<dbReference type="AlphaFoldDB" id="A0A1M2V4X1"/>
<feature type="domain" description="Aminoglycoside phosphotransferase" evidence="1">
    <location>
        <begin position="32"/>
        <end position="216"/>
    </location>
</feature>
<dbReference type="Gene3D" id="3.90.1200.10">
    <property type="match status" value="1"/>
</dbReference>
<proteinExistence type="predicted"/>
<dbReference type="PANTHER" id="PTHR21310">
    <property type="entry name" value="AMINOGLYCOSIDE PHOSPHOTRANSFERASE-RELATED-RELATED"/>
    <property type="match status" value="1"/>
</dbReference>
<dbReference type="OrthoDB" id="5598852at2759"/>
<dbReference type="Pfam" id="PF01636">
    <property type="entry name" value="APH"/>
    <property type="match status" value="1"/>
</dbReference>
<dbReference type="PANTHER" id="PTHR21310:SF48">
    <property type="entry name" value="AMINOGLYCOSIDE PHOSPHOTRANSFERASE DOMAIN-CONTAINING PROTEIN"/>
    <property type="match status" value="1"/>
</dbReference>
<sequence length="277" mass="31085">MNDIDRSDIPSARFPNLFSVKTVIEQGKQLAKTYQVTVVALDDIVVKYGRGVYKSEALAMQLVRDAATDVPLSQLHAYFTEMAKDLNGEGRCGYLVMEKVPGIPLIEALPRLDEQSCDNIASQLQTYVSSLRSIDNAGKWGGLFHYLHRPFTKEYWSSGLREPKITESASSIDFSRPSMFFHGDLVPENIMVDEASGSITSIIDWKRAGWYPYFWDESLVSMRLSAYQSARTTSDRWTRIYKLAMGNDADQGAVSAFCGAQFYAFLQGSEEYGSRSP</sequence>
<comment type="caution">
    <text evidence="2">The sequence shown here is derived from an EMBL/GenBank/DDBJ whole genome shotgun (WGS) entry which is preliminary data.</text>
</comment>
<dbReference type="CDD" id="cd05120">
    <property type="entry name" value="APH_ChoK_like"/>
    <property type="match status" value="1"/>
</dbReference>
<dbReference type="Proteomes" id="UP000184267">
    <property type="component" value="Unassembled WGS sequence"/>
</dbReference>
<reference evidence="2 3" key="1">
    <citation type="submission" date="2016-10" db="EMBL/GenBank/DDBJ databases">
        <title>Genome sequence of the basidiomycete white-rot fungus Trametes pubescens.</title>
        <authorList>
            <person name="Makela M.R."/>
            <person name="Granchi Z."/>
            <person name="Peng M."/>
            <person name="De Vries R.P."/>
            <person name="Grigoriev I."/>
            <person name="Riley R."/>
            <person name="Hilden K."/>
        </authorList>
    </citation>
    <scope>NUCLEOTIDE SEQUENCE [LARGE SCALE GENOMIC DNA]</scope>
    <source>
        <strain evidence="2 3">FBCC735</strain>
    </source>
</reference>
<name>A0A1M2V4X1_TRAPU</name>
<gene>
    <name evidence="2" type="ORF">TRAPUB_6840</name>
</gene>
<evidence type="ECO:0000313" key="3">
    <source>
        <dbReference type="Proteomes" id="UP000184267"/>
    </source>
</evidence>
<evidence type="ECO:0000259" key="1">
    <source>
        <dbReference type="Pfam" id="PF01636"/>
    </source>
</evidence>
<keyword evidence="3" id="KW-1185">Reference proteome</keyword>
<dbReference type="InterPro" id="IPR002575">
    <property type="entry name" value="Aminoglycoside_PTrfase"/>
</dbReference>
<evidence type="ECO:0000313" key="2">
    <source>
        <dbReference type="EMBL" id="OJT02659.1"/>
    </source>
</evidence>
<accession>A0A1M2V4X1</accession>
<dbReference type="SUPFAM" id="SSF56112">
    <property type="entry name" value="Protein kinase-like (PK-like)"/>
    <property type="match status" value="1"/>
</dbReference>
<dbReference type="EMBL" id="MNAD01001654">
    <property type="protein sequence ID" value="OJT02659.1"/>
    <property type="molecule type" value="Genomic_DNA"/>
</dbReference>
<dbReference type="OMA" id="QSCDNIA"/>
<organism evidence="2 3">
    <name type="scientific">Trametes pubescens</name>
    <name type="common">White-rot fungus</name>
    <dbReference type="NCBI Taxonomy" id="154538"/>
    <lineage>
        <taxon>Eukaryota</taxon>
        <taxon>Fungi</taxon>
        <taxon>Dikarya</taxon>
        <taxon>Basidiomycota</taxon>
        <taxon>Agaricomycotina</taxon>
        <taxon>Agaricomycetes</taxon>
        <taxon>Polyporales</taxon>
        <taxon>Polyporaceae</taxon>
        <taxon>Trametes</taxon>
    </lineage>
</organism>
<protein>
    <recommendedName>
        <fullName evidence="1">Aminoglycoside phosphotransferase domain-containing protein</fullName>
    </recommendedName>
</protein>
<dbReference type="InterPro" id="IPR051678">
    <property type="entry name" value="AGP_Transferase"/>
</dbReference>
<dbReference type="InterPro" id="IPR011009">
    <property type="entry name" value="Kinase-like_dom_sf"/>
</dbReference>